<dbReference type="Proteomes" id="UP000664991">
    <property type="component" value="Unassembled WGS sequence"/>
</dbReference>
<comment type="caution">
    <text evidence="2">The sequence shown here is derived from an EMBL/GenBank/DDBJ whole genome shotgun (WGS) entry which is preliminary data.</text>
</comment>
<name>A0A836A092_SHEEP</name>
<sequence>MSRVEESKLAPEISGGPPPTSGQTSDSQRYGDLSVGQALAPGPRGEETPGHGSEAYNLICHQGDTVVVTSAVVQKCGHPSSFLKDDFSLEERVLQVTPAGRESQSPSPVVPLPEGSVLML</sequence>
<proteinExistence type="predicted"/>
<dbReference type="EMBL" id="JAEMGP010000007">
    <property type="protein sequence ID" value="KAG5206262.1"/>
    <property type="molecule type" value="Genomic_DNA"/>
</dbReference>
<protein>
    <submittedName>
        <fullName evidence="2">Uncharacterized protein</fullName>
    </submittedName>
</protein>
<evidence type="ECO:0000313" key="2">
    <source>
        <dbReference type="EMBL" id="KAG5206262.1"/>
    </source>
</evidence>
<evidence type="ECO:0000256" key="1">
    <source>
        <dbReference type="SAM" id="MobiDB-lite"/>
    </source>
</evidence>
<dbReference type="AlphaFoldDB" id="A0A836A092"/>
<feature type="region of interest" description="Disordered" evidence="1">
    <location>
        <begin position="1"/>
        <end position="55"/>
    </location>
</feature>
<evidence type="ECO:0000313" key="3">
    <source>
        <dbReference type="Proteomes" id="UP000664991"/>
    </source>
</evidence>
<gene>
    <name evidence="2" type="ORF">JEQ12_017835</name>
</gene>
<accession>A0A836A092</accession>
<organism evidence="2 3">
    <name type="scientific">Ovis aries</name>
    <name type="common">Sheep</name>
    <dbReference type="NCBI Taxonomy" id="9940"/>
    <lineage>
        <taxon>Eukaryota</taxon>
        <taxon>Metazoa</taxon>
        <taxon>Chordata</taxon>
        <taxon>Craniata</taxon>
        <taxon>Vertebrata</taxon>
        <taxon>Euteleostomi</taxon>
        <taxon>Mammalia</taxon>
        <taxon>Eutheria</taxon>
        <taxon>Laurasiatheria</taxon>
        <taxon>Artiodactyla</taxon>
        <taxon>Ruminantia</taxon>
        <taxon>Pecora</taxon>
        <taxon>Bovidae</taxon>
        <taxon>Caprinae</taxon>
        <taxon>Ovis</taxon>
    </lineage>
</organism>
<reference evidence="2 3" key="1">
    <citation type="submission" date="2020-12" db="EMBL/GenBank/DDBJ databases">
        <title>De novo assembly of Tibetan sheep genome.</title>
        <authorList>
            <person name="Li X."/>
        </authorList>
    </citation>
    <scope>NUCLEOTIDE SEQUENCE [LARGE SCALE GENOMIC DNA]</scope>
    <source>
        <tissue evidence="2">Heart</tissue>
    </source>
</reference>